<dbReference type="InterPro" id="IPR000391">
    <property type="entry name" value="Rng_hydr_dOase-bsu"/>
</dbReference>
<dbReference type="NCBIfam" id="NF041685">
    <property type="entry name" value="ant_diox_AndAd"/>
    <property type="match status" value="1"/>
</dbReference>
<dbReference type="Pfam" id="PF13577">
    <property type="entry name" value="SnoaL_4"/>
    <property type="match status" value="1"/>
</dbReference>
<dbReference type="EMBL" id="CYGY02000001">
    <property type="protein sequence ID" value="SIT34958.1"/>
    <property type="molecule type" value="Genomic_DNA"/>
</dbReference>
<dbReference type="InterPro" id="IPR017640">
    <property type="entry name" value="Anthranilate_1-2-diOase_ssu"/>
</dbReference>
<comment type="similarity">
    <text evidence="1">Belongs to the bacterial ring-hydroxylating dioxygenase beta subunit family.</text>
</comment>
<dbReference type="InterPro" id="IPR032710">
    <property type="entry name" value="NTF2-like_dom_sf"/>
</dbReference>
<gene>
    <name evidence="4" type="primary">andAd</name>
    <name evidence="4" type="ORF">BN2476_10023</name>
</gene>
<dbReference type="OrthoDB" id="2674149at2"/>
<dbReference type="SUPFAM" id="SSF54427">
    <property type="entry name" value="NTF2-like"/>
    <property type="match status" value="1"/>
</dbReference>
<dbReference type="RefSeq" id="WP_087732132.1">
    <property type="nucleotide sequence ID" value="NZ_CYGY02000001.1"/>
</dbReference>
<evidence type="ECO:0000259" key="3">
    <source>
        <dbReference type="Pfam" id="PF13577"/>
    </source>
</evidence>
<keyword evidence="2 4" id="KW-0560">Oxidoreductase</keyword>
<dbReference type="InterPro" id="IPR037401">
    <property type="entry name" value="SnoaL-like"/>
</dbReference>
<dbReference type="CDD" id="cd00667">
    <property type="entry name" value="ring_hydroxylating_dioxygenases_beta"/>
    <property type="match status" value="1"/>
</dbReference>
<dbReference type="AlphaFoldDB" id="A0A1N7RIL7"/>
<evidence type="ECO:0000256" key="2">
    <source>
        <dbReference type="ARBA" id="ARBA00023002"/>
    </source>
</evidence>
<proteinExistence type="inferred from homology"/>
<evidence type="ECO:0000313" key="4">
    <source>
        <dbReference type="EMBL" id="SIT34958.1"/>
    </source>
</evidence>
<keyword evidence="5" id="KW-1185">Reference proteome</keyword>
<feature type="domain" description="SnoaL-like" evidence="3">
    <location>
        <begin position="3"/>
        <end position="138"/>
    </location>
</feature>
<dbReference type="Gene3D" id="3.10.450.50">
    <property type="match status" value="1"/>
</dbReference>
<accession>A0A1N7RIL7</accession>
<dbReference type="GO" id="GO:0018618">
    <property type="term" value="F:anthranilate 1,2-dioxygenase (deaminating, decarboxylating) activity"/>
    <property type="evidence" value="ECO:0007669"/>
    <property type="project" value="UniProtKB-EC"/>
</dbReference>
<dbReference type="Proteomes" id="UP000195569">
    <property type="component" value="Unassembled WGS sequence"/>
</dbReference>
<name>A0A1N7RIL7_9BURK</name>
<protein>
    <submittedName>
        <fullName evidence="4">Anthranilate 1,2-dioxygenase small subunit</fullName>
        <ecNumber evidence="4">1.14.12.1</ecNumber>
    </submittedName>
</protein>
<evidence type="ECO:0000313" key="5">
    <source>
        <dbReference type="Proteomes" id="UP000195569"/>
    </source>
</evidence>
<comment type="caution">
    <text evidence="4">The sequence shown here is derived from an EMBL/GenBank/DDBJ whole genome shotgun (WGS) entry which is preliminary data.</text>
</comment>
<organism evidence="4 5">
    <name type="scientific">Paraburkholderia piptadeniae</name>
    <dbReference type="NCBI Taxonomy" id="1701573"/>
    <lineage>
        <taxon>Bacteria</taxon>
        <taxon>Pseudomonadati</taxon>
        <taxon>Pseudomonadota</taxon>
        <taxon>Betaproteobacteria</taxon>
        <taxon>Burkholderiales</taxon>
        <taxon>Burkholderiaceae</taxon>
        <taxon>Paraburkholderia</taxon>
    </lineage>
</organism>
<reference evidence="4" key="1">
    <citation type="submission" date="2016-12" db="EMBL/GenBank/DDBJ databases">
        <authorList>
            <person name="Moulin L."/>
        </authorList>
    </citation>
    <scope>NUCLEOTIDE SEQUENCE [LARGE SCALE GENOMIC DNA]</scope>
    <source>
        <strain evidence="4">STM 7183</strain>
    </source>
</reference>
<dbReference type="EC" id="1.14.12.1" evidence="4"/>
<sequence>MEEINTRLRLTTLQDNYISAIDNDKLEEWAAFFTEDGFYEIVSKENVEQGLPAPVIHCDSARMIRDRVLSLRNANIYERPSYRHFLSGMQWQPCEDGWTMTTNYLVVNTVQDGSTSIYQAGRYIDHVVNTPDGLRFRKKRCVFDTLRVQTLLAYPI</sequence>
<evidence type="ECO:0000256" key="1">
    <source>
        <dbReference type="ARBA" id="ARBA00009570"/>
    </source>
</evidence>